<evidence type="ECO:0000259" key="1">
    <source>
        <dbReference type="Pfam" id="PF13524"/>
    </source>
</evidence>
<feature type="domain" description="Spore protein YkvP/CgeB glycosyl transferase-like" evidence="1">
    <location>
        <begin position="281"/>
        <end position="423"/>
    </location>
</feature>
<keyword evidence="3" id="KW-1185">Reference proteome</keyword>
<accession>A0ABS0Z824</accession>
<comment type="caution">
    <text evidence="2">The sequence shown here is derived from an EMBL/GenBank/DDBJ whole genome shotgun (WGS) entry which is preliminary data.</text>
</comment>
<organism evidence="2 3">
    <name type="scientific">Marinomonas ostreistagni</name>
    <dbReference type="NCBI Taxonomy" id="359209"/>
    <lineage>
        <taxon>Bacteria</taxon>
        <taxon>Pseudomonadati</taxon>
        <taxon>Pseudomonadota</taxon>
        <taxon>Gammaproteobacteria</taxon>
        <taxon>Oceanospirillales</taxon>
        <taxon>Oceanospirillaceae</taxon>
        <taxon>Marinomonas</taxon>
    </lineage>
</organism>
<name>A0ABS0Z824_9GAMM</name>
<evidence type="ECO:0000313" key="3">
    <source>
        <dbReference type="Proteomes" id="UP000598488"/>
    </source>
</evidence>
<dbReference type="Gene3D" id="3.40.50.720">
    <property type="entry name" value="NAD(P)-binding Rossmann-like Domain"/>
    <property type="match status" value="1"/>
</dbReference>
<dbReference type="Pfam" id="PF13524">
    <property type="entry name" value="Glyco_trans_1_2"/>
    <property type="match status" value="1"/>
</dbReference>
<proteinExistence type="predicted"/>
<dbReference type="SUPFAM" id="SSF53756">
    <property type="entry name" value="UDP-Glycosyltransferase/glycogen phosphorylase"/>
    <property type="match status" value="1"/>
</dbReference>
<evidence type="ECO:0000313" key="2">
    <source>
        <dbReference type="EMBL" id="MBJ7549141.1"/>
    </source>
</evidence>
<sequence>MNALFLIQNFSTKSLTDSAGYNEILMPFVKSSVCDQYEVVSWQFSAEDVHNHVQKICQKLVEEYLDTPVTVYGAGSHTNEFWSYFSSCNIVAFADSQSEKQGTALHGIPIIDPDSIDTEVIIISSRAWEASIHDELRLRFPNARIVTFYDSLHDSISVLNDQSVEEAIYNHENKGVDAIFYTPADPSEALTFEQLSRLKTVFQCPLAVVWWDYDDQTKNNPYTQFEKESLSAADLIIDPGNYTKTRKMRCKEFPFEDHPHVEKVAIFPTPANESVFFPRLKDIDIALFGSEVGLRGDWIRLLKSKYPDRFRHIGGVDAGKQPISMEEYAELSGRSKIIVNTQTYTFRSQCKGKVREALASGALLLEQDSYDTRAFLGGLECVKFFKNEDELIELIDFYLENEPERERLAQEGYEWYLAQWGAEPWSKKIRDRLMKG</sequence>
<reference evidence="2 3" key="1">
    <citation type="submission" date="2020-12" db="EMBL/GenBank/DDBJ databases">
        <title>Comparative genome analysis of fungal antagonists Marinomonas ostreistagni 398 and M. spartinae 468.</title>
        <authorList>
            <person name="Fields J.L."/>
            <person name="Mavrodi O.V."/>
            <person name="Biber P.D."/>
            <person name="Indest K.J."/>
            <person name="Mavrodi D.V."/>
        </authorList>
    </citation>
    <scope>NUCLEOTIDE SEQUENCE [LARGE SCALE GENOMIC DNA]</scope>
    <source>
        <strain evidence="2 3">USM7</strain>
    </source>
</reference>
<gene>
    <name evidence="2" type="ORF">JHD44_00465</name>
</gene>
<dbReference type="RefSeq" id="WP_199460007.1">
    <property type="nucleotide sequence ID" value="NZ_JAEMUH010000001.1"/>
</dbReference>
<dbReference type="EMBL" id="JAEMUH010000001">
    <property type="protein sequence ID" value="MBJ7549141.1"/>
    <property type="molecule type" value="Genomic_DNA"/>
</dbReference>
<dbReference type="InterPro" id="IPR055259">
    <property type="entry name" value="YkvP/CgeB_Glyco_trans-like"/>
</dbReference>
<protein>
    <submittedName>
        <fullName evidence="2">Glycosyltransferase family 1 protein</fullName>
    </submittedName>
</protein>
<dbReference type="Proteomes" id="UP000598488">
    <property type="component" value="Unassembled WGS sequence"/>
</dbReference>